<gene>
    <name evidence="2" type="ORF">MUK42_33809</name>
</gene>
<protein>
    <submittedName>
        <fullName evidence="2">Uncharacterized protein</fullName>
    </submittedName>
</protein>
<dbReference type="EMBL" id="CP097506">
    <property type="protein sequence ID" value="URD97843.1"/>
    <property type="molecule type" value="Genomic_DNA"/>
</dbReference>
<evidence type="ECO:0000256" key="1">
    <source>
        <dbReference type="SAM" id="MobiDB-lite"/>
    </source>
</evidence>
<dbReference type="AlphaFoldDB" id="A0A9E7JYB0"/>
<organism evidence="2 3">
    <name type="scientific">Musa troglodytarum</name>
    <name type="common">fe'i banana</name>
    <dbReference type="NCBI Taxonomy" id="320322"/>
    <lineage>
        <taxon>Eukaryota</taxon>
        <taxon>Viridiplantae</taxon>
        <taxon>Streptophyta</taxon>
        <taxon>Embryophyta</taxon>
        <taxon>Tracheophyta</taxon>
        <taxon>Spermatophyta</taxon>
        <taxon>Magnoliopsida</taxon>
        <taxon>Liliopsida</taxon>
        <taxon>Zingiberales</taxon>
        <taxon>Musaceae</taxon>
        <taxon>Musa</taxon>
    </lineage>
</organism>
<dbReference type="Proteomes" id="UP001055439">
    <property type="component" value="Chromosome 4"/>
</dbReference>
<accession>A0A9E7JYB0</accession>
<feature type="region of interest" description="Disordered" evidence="1">
    <location>
        <begin position="53"/>
        <end position="72"/>
    </location>
</feature>
<name>A0A9E7JYB0_9LILI</name>
<proteinExistence type="predicted"/>
<feature type="compositionally biased region" description="Basic and acidic residues" evidence="1">
    <location>
        <begin position="1"/>
        <end position="22"/>
    </location>
</feature>
<reference evidence="2" key="1">
    <citation type="submission" date="2022-05" db="EMBL/GenBank/DDBJ databases">
        <title>The Musa troglodytarum L. genome provides insights into the mechanism of non-climacteric behaviour and enrichment of carotenoids.</title>
        <authorList>
            <person name="Wang J."/>
        </authorList>
    </citation>
    <scope>NUCLEOTIDE SEQUENCE</scope>
    <source>
        <tissue evidence="2">Leaf</tissue>
    </source>
</reference>
<sequence>MGRHSQDNRTRDLGMETDEVGKSRNPAMAPLGPETSEQWRVASVYSAPLDVTRCTPPASEPSTKRSFSSSGPRLSLRLPPIYYSVGFNQHGRLTAGSFPPHNMRLAPGKAGYLRETNQKPMGDGCTLASSDRPPVNDCYQLVYIDAGGWVVLEQYG</sequence>
<evidence type="ECO:0000313" key="3">
    <source>
        <dbReference type="Proteomes" id="UP001055439"/>
    </source>
</evidence>
<evidence type="ECO:0000313" key="2">
    <source>
        <dbReference type="EMBL" id="URD97843.1"/>
    </source>
</evidence>
<feature type="region of interest" description="Disordered" evidence="1">
    <location>
        <begin position="1"/>
        <end position="37"/>
    </location>
</feature>
<keyword evidence="3" id="KW-1185">Reference proteome</keyword>